<dbReference type="AlphaFoldDB" id="A0A6C2U8E1"/>
<protein>
    <submittedName>
        <fullName evidence="1">Uncharacterized protein</fullName>
    </submittedName>
</protein>
<reference evidence="1 2" key="1">
    <citation type="submission" date="2019-04" db="EMBL/GenBank/DDBJ databases">
        <authorList>
            <person name="Van Vliet M D."/>
        </authorList>
    </citation>
    <scope>NUCLEOTIDE SEQUENCE [LARGE SCALE GENOMIC DNA]</scope>
    <source>
        <strain evidence="1 2">F1</strain>
    </source>
</reference>
<name>A0A6C2U8E1_PONDE</name>
<dbReference type="RefSeq" id="WP_136081231.1">
    <property type="nucleotide sequence ID" value="NZ_CAAHFG010000002.1"/>
</dbReference>
<accession>A0A6C2U8E1</accession>
<evidence type="ECO:0000313" key="1">
    <source>
        <dbReference type="EMBL" id="VGO15684.1"/>
    </source>
</evidence>
<sequence>MLSEETWQKLDTELKYENAALSGNTRSLIENLICDIENELRLSKEPDRQLIGELHCVENADAVYKIKKLYDQLSESDKRELRINLYEAFGGYPYKFLEDKLGLTHAQEVKFIEFIKGRDQHKQKDPIAAALEWVLEMSDPPQRGRPNDARTEAKEILFCGVAEMFKPHFDIYPSKTVDGRFVCFMEILLSDLALVKLLGKPMTCNSINKFWKKIG</sequence>
<proteinExistence type="predicted"/>
<dbReference type="Proteomes" id="UP000366872">
    <property type="component" value="Unassembled WGS sequence"/>
</dbReference>
<keyword evidence="2" id="KW-1185">Reference proteome</keyword>
<gene>
    <name evidence="1" type="ORF">PDESU_04269</name>
</gene>
<organism evidence="1 2">
    <name type="scientific">Pontiella desulfatans</name>
    <dbReference type="NCBI Taxonomy" id="2750659"/>
    <lineage>
        <taxon>Bacteria</taxon>
        <taxon>Pseudomonadati</taxon>
        <taxon>Kiritimatiellota</taxon>
        <taxon>Kiritimatiellia</taxon>
        <taxon>Kiritimatiellales</taxon>
        <taxon>Pontiellaceae</taxon>
        <taxon>Pontiella</taxon>
    </lineage>
</organism>
<dbReference type="EMBL" id="CAAHFG010000002">
    <property type="protein sequence ID" value="VGO15684.1"/>
    <property type="molecule type" value="Genomic_DNA"/>
</dbReference>
<evidence type="ECO:0000313" key="2">
    <source>
        <dbReference type="Proteomes" id="UP000366872"/>
    </source>
</evidence>